<dbReference type="Pfam" id="PF17989">
    <property type="entry name" value="ALP_N"/>
    <property type="match status" value="1"/>
</dbReference>
<dbReference type="EMBL" id="FQZM01000035">
    <property type="protein sequence ID" value="SHJ45095.1"/>
    <property type="molecule type" value="Genomic_DNA"/>
</dbReference>
<keyword evidence="4" id="KW-1185">Reference proteome</keyword>
<dbReference type="STRING" id="1121432.SAMN02745219_02588"/>
<organism evidence="3 4">
    <name type="scientific">Desulfofundulus thermosubterraneus DSM 16057</name>
    <dbReference type="NCBI Taxonomy" id="1121432"/>
    <lineage>
        <taxon>Bacteria</taxon>
        <taxon>Bacillati</taxon>
        <taxon>Bacillota</taxon>
        <taxon>Clostridia</taxon>
        <taxon>Eubacteriales</taxon>
        <taxon>Peptococcaceae</taxon>
        <taxon>Desulfofundulus</taxon>
    </lineage>
</organism>
<dbReference type="Gene3D" id="3.30.420.40">
    <property type="match status" value="2"/>
</dbReference>
<evidence type="ECO:0000259" key="2">
    <source>
        <dbReference type="Pfam" id="PF21522"/>
    </source>
</evidence>
<dbReference type="CDD" id="cd24025">
    <property type="entry name" value="ASKHA_NBD_ParM_pCBH-like"/>
    <property type="match status" value="1"/>
</dbReference>
<gene>
    <name evidence="3" type="ORF">SAMN02745219_02588</name>
</gene>
<dbReference type="InterPro" id="IPR043129">
    <property type="entry name" value="ATPase_NBD"/>
</dbReference>
<evidence type="ECO:0000259" key="1">
    <source>
        <dbReference type="Pfam" id="PF17989"/>
    </source>
</evidence>
<protein>
    <submittedName>
        <fullName evidence="3">Plasmid segregation actin-type ATPase ParM</fullName>
    </submittedName>
</protein>
<proteinExistence type="predicted"/>
<accession>A0A1M6JEM4</accession>
<dbReference type="InterPro" id="IPR040607">
    <property type="entry name" value="ALP_N"/>
</dbReference>
<name>A0A1M6JEM4_9FIRM</name>
<dbReference type="SUPFAM" id="SSF53067">
    <property type="entry name" value="Actin-like ATPase domain"/>
    <property type="match status" value="2"/>
</dbReference>
<dbReference type="Pfam" id="PF21522">
    <property type="entry name" value="MreB-like_C"/>
    <property type="match status" value="1"/>
</dbReference>
<feature type="domain" description="Actin-like protein N-terminal" evidence="1">
    <location>
        <begin position="4"/>
        <end position="158"/>
    </location>
</feature>
<evidence type="ECO:0000313" key="4">
    <source>
        <dbReference type="Proteomes" id="UP000184529"/>
    </source>
</evidence>
<dbReference type="AlphaFoldDB" id="A0A1M6JEM4"/>
<feature type="domain" description="Actin homologue MreB-like C-terminal" evidence="2">
    <location>
        <begin position="177"/>
        <end position="298"/>
    </location>
</feature>
<reference evidence="4" key="1">
    <citation type="submission" date="2016-11" db="EMBL/GenBank/DDBJ databases">
        <authorList>
            <person name="Varghese N."/>
            <person name="Submissions S."/>
        </authorList>
    </citation>
    <scope>NUCLEOTIDE SEQUENCE [LARGE SCALE GENOMIC DNA]</scope>
    <source>
        <strain evidence="4">DSM 16057</strain>
    </source>
</reference>
<dbReference type="InterPro" id="IPR049067">
    <property type="entry name" value="MreB-like_C"/>
</dbReference>
<evidence type="ECO:0000313" key="3">
    <source>
        <dbReference type="EMBL" id="SHJ45095.1"/>
    </source>
</evidence>
<sequence>MIIGIDTGYGYTKAAAESGERVLFPSVVGTGFERRMAGMVYDGTSEADNYELVVPGDTPEHYFIGYLALSQARDAARPFSDERSNAEEIRPLLLAAVGALCKGEPVTMVTGLPLEPFFKQAPGLKKSLERLSGTEILLNGSPVKIVFEDVIMFPQAVGALYGHLVRGGIRPSGVVGLVDVGFKTTDIILYDAGAKKPLEGYVDTIPAGTNDVVVAVQDEIKREVGMAPNPEWVEEAVIRGIPLTFDRRKFDVPGMAAAKSAQLAELVASRVARRWSDCLKRLEVVFLAGGGAALVQGAVSRLARCEVMPDSQFANAAGFLAKGLVTVARGKAGNGGD</sequence>
<dbReference type="Proteomes" id="UP000184529">
    <property type="component" value="Unassembled WGS sequence"/>
</dbReference>